<dbReference type="SUPFAM" id="SSF54506">
    <property type="entry name" value="Diaminopimelate epimerase-like"/>
    <property type="match status" value="1"/>
</dbReference>
<proteinExistence type="predicted"/>
<dbReference type="NCBIfam" id="TIGR00654">
    <property type="entry name" value="PhzF_family"/>
    <property type="match status" value="1"/>
</dbReference>
<dbReference type="GO" id="GO:0005737">
    <property type="term" value="C:cytoplasm"/>
    <property type="evidence" value="ECO:0007669"/>
    <property type="project" value="TreeGrafter"/>
</dbReference>
<feature type="active site" evidence="1">
    <location>
        <position position="47"/>
    </location>
</feature>
<dbReference type="AlphaFoldDB" id="A0A212LUF8"/>
<evidence type="ECO:0000256" key="1">
    <source>
        <dbReference type="PIRSR" id="PIRSR016184-1"/>
    </source>
</evidence>
<gene>
    <name evidence="2" type="ORF">KL86SPO_31326</name>
</gene>
<dbReference type="GO" id="GO:0016853">
    <property type="term" value="F:isomerase activity"/>
    <property type="evidence" value="ECO:0007669"/>
    <property type="project" value="TreeGrafter"/>
</dbReference>
<dbReference type="Pfam" id="PF02567">
    <property type="entry name" value="PhzC-PhzF"/>
    <property type="match status" value="1"/>
</dbReference>
<dbReference type="PIRSF" id="PIRSF016184">
    <property type="entry name" value="PhzC_PhzF"/>
    <property type="match status" value="1"/>
</dbReference>
<dbReference type="PANTHER" id="PTHR13774">
    <property type="entry name" value="PHENAZINE BIOSYNTHESIS PROTEIN"/>
    <property type="match status" value="1"/>
</dbReference>
<evidence type="ECO:0000313" key="2">
    <source>
        <dbReference type="EMBL" id="SCM81147.1"/>
    </source>
</evidence>
<dbReference type="Gene3D" id="3.10.310.10">
    <property type="entry name" value="Diaminopimelate Epimerase, Chain A, domain 1"/>
    <property type="match status" value="2"/>
</dbReference>
<reference evidence="2" key="1">
    <citation type="submission" date="2016-08" db="EMBL/GenBank/DDBJ databases">
        <authorList>
            <person name="Seilhamer J.J."/>
        </authorList>
    </citation>
    <scope>NUCLEOTIDE SEQUENCE</scope>
    <source>
        <strain evidence="2">86</strain>
    </source>
</reference>
<organism evidence="2">
    <name type="scientific">uncultured Sporomusa sp</name>
    <dbReference type="NCBI Taxonomy" id="307249"/>
    <lineage>
        <taxon>Bacteria</taxon>
        <taxon>Bacillati</taxon>
        <taxon>Bacillota</taxon>
        <taxon>Negativicutes</taxon>
        <taxon>Selenomonadales</taxon>
        <taxon>Sporomusaceae</taxon>
        <taxon>Sporomusa</taxon>
        <taxon>environmental samples</taxon>
    </lineage>
</organism>
<dbReference type="RefSeq" id="WP_288184250.1">
    <property type="nucleotide sequence ID" value="NZ_LT608335.1"/>
</dbReference>
<dbReference type="EMBL" id="FMJE01000003">
    <property type="protein sequence ID" value="SCM81147.1"/>
    <property type="molecule type" value="Genomic_DNA"/>
</dbReference>
<sequence length="296" mass="31458">MGIVKIKQVDAFTTELFGGNPAGVVTAADGLPDELKQKIAREMNLSETAFVSRSGVADFKVQFFTPNAEVDLCGHATIATFATLYEEGRLNPAKTVFYQETKAGILPVEVVKDGGQAVFMMTQAVPQLSEAGISREEFAAALGLTAGDLLDLPPMKVSTGLWWLMAGVKQLNRLSSCRADFAALEVMSRQCGAVGFVPFCLETVRPDSSFYMRAFAPLVGINEDPVCGTGAGCAAAYIAAHALLAVERDTCLTGEAGLEVQRPGWVNILVSKQAGRVDTVKVGGPAITVLEGEMRF</sequence>
<accession>A0A212LUF8</accession>
<name>A0A212LUF8_9FIRM</name>
<protein>
    <submittedName>
        <fullName evidence="2">Putative diaminopimelate epimerase, PhzF family</fullName>
    </submittedName>
</protein>
<dbReference type="InterPro" id="IPR003719">
    <property type="entry name" value="Phenazine_PhzF-like"/>
</dbReference>